<evidence type="ECO:0000256" key="4">
    <source>
        <dbReference type="ARBA" id="ARBA00022692"/>
    </source>
</evidence>
<feature type="transmembrane region" description="Helical" evidence="7">
    <location>
        <begin position="7"/>
        <end position="33"/>
    </location>
</feature>
<evidence type="ECO:0000256" key="2">
    <source>
        <dbReference type="ARBA" id="ARBA00022475"/>
    </source>
</evidence>
<feature type="transmembrane region" description="Helical" evidence="7">
    <location>
        <begin position="277"/>
        <end position="298"/>
    </location>
</feature>
<evidence type="ECO:0000256" key="6">
    <source>
        <dbReference type="ARBA" id="ARBA00023136"/>
    </source>
</evidence>
<feature type="transmembrane region" description="Helical" evidence="7">
    <location>
        <begin position="113"/>
        <end position="130"/>
    </location>
</feature>
<dbReference type="InterPro" id="IPR010656">
    <property type="entry name" value="DctM"/>
</dbReference>
<feature type="transmembrane region" description="Helical" evidence="7">
    <location>
        <begin position="219"/>
        <end position="242"/>
    </location>
</feature>
<feature type="domain" description="TRAP C4-dicarboxylate transport system permease DctM subunit" evidence="8">
    <location>
        <begin position="7"/>
        <end position="424"/>
    </location>
</feature>
<proteinExistence type="predicted"/>
<keyword evidence="10" id="KW-1185">Reference proteome</keyword>
<evidence type="ECO:0000256" key="3">
    <source>
        <dbReference type="ARBA" id="ARBA00022519"/>
    </source>
</evidence>
<dbReference type="PIRSF" id="PIRSF006066">
    <property type="entry name" value="HI0050"/>
    <property type="match status" value="1"/>
</dbReference>
<comment type="subcellular location">
    <subcellularLocation>
        <location evidence="1">Cell inner membrane</location>
        <topology evidence="1">Multi-pass membrane protein</topology>
    </subcellularLocation>
</comment>
<evidence type="ECO:0000313" key="10">
    <source>
        <dbReference type="Proteomes" id="UP000000448"/>
    </source>
</evidence>
<feature type="transmembrane region" description="Helical" evidence="7">
    <location>
        <begin position="400"/>
        <end position="429"/>
    </location>
</feature>
<organism evidence="9 10">
    <name type="scientific">Nautilia profundicola (strain ATCC BAA-1463 / DSM 18972 / AmH)</name>
    <dbReference type="NCBI Taxonomy" id="598659"/>
    <lineage>
        <taxon>Bacteria</taxon>
        <taxon>Pseudomonadati</taxon>
        <taxon>Campylobacterota</taxon>
        <taxon>Epsilonproteobacteria</taxon>
        <taxon>Nautiliales</taxon>
        <taxon>Nautiliaceae</taxon>
        <taxon>Nautilia</taxon>
    </lineage>
</organism>
<dbReference type="OrthoDB" id="9785600at2"/>
<keyword evidence="4 7" id="KW-0812">Transmembrane</keyword>
<dbReference type="InterPro" id="IPR004681">
    <property type="entry name" value="TRAP_DctM"/>
</dbReference>
<accession>B9L9N5</accession>
<protein>
    <submittedName>
        <fullName evidence="9">Membrane protein</fullName>
    </submittedName>
</protein>
<dbReference type="GO" id="GO:0022857">
    <property type="term" value="F:transmembrane transporter activity"/>
    <property type="evidence" value="ECO:0007669"/>
    <property type="project" value="TreeGrafter"/>
</dbReference>
<name>B9L9N5_NAUPA</name>
<feature type="transmembrane region" description="Helical" evidence="7">
    <location>
        <begin position="53"/>
        <end position="72"/>
    </location>
</feature>
<dbReference type="PANTHER" id="PTHR33362:SF7">
    <property type="entry name" value="SLL1103 PROTEIN"/>
    <property type="match status" value="1"/>
</dbReference>
<feature type="transmembrane region" description="Helical" evidence="7">
    <location>
        <begin position="142"/>
        <end position="165"/>
    </location>
</feature>
<evidence type="ECO:0000313" key="9">
    <source>
        <dbReference type="EMBL" id="ACM92408.1"/>
    </source>
</evidence>
<dbReference type="AlphaFoldDB" id="B9L9N5"/>
<feature type="transmembrane region" description="Helical" evidence="7">
    <location>
        <begin position="177"/>
        <end position="198"/>
    </location>
</feature>
<dbReference type="Proteomes" id="UP000000448">
    <property type="component" value="Chromosome"/>
</dbReference>
<evidence type="ECO:0000256" key="7">
    <source>
        <dbReference type="SAM" id="Phobius"/>
    </source>
</evidence>
<evidence type="ECO:0000259" key="8">
    <source>
        <dbReference type="Pfam" id="PF06808"/>
    </source>
</evidence>
<feature type="transmembrane region" description="Helical" evidence="7">
    <location>
        <begin position="361"/>
        <end position="380"/>
    </location>
</feature>
<feature type="transmembrane region" description="Helical" evidence="7">
    <location>
        <begin position="248"/>
        <end position="265"/>
    </location>
</feature>
<dbReference type="KEGG" id="nam:NAMH_0941"/>
<keyword evidence="6 7" id="KW-0472">Membrane</keyword>
<dbReference type="eggNOG" id="COG4664">
    <property type="taxonomic scope" value="Bacteria"/>
</dbReference>
<dbReference type="STRING" id="598659.NAMH_0941"/>
<sequence>MTGIVLFIVAFILLMVGIPVAFAFGASAIFAALIDPNLGLDVFGLLPYRVYGIMQNFTLMAVPLFIFMGFILEKSKIAENMLESIGELFGPVRGGLAIAIVIVGAILAASTGIVGASVVMMTIISLPIMLKHGYSPRLAGGVIAASGTLGQLIPPSIVLIILGAVMNISVGDLFKAAIIPGLIIVGLYIVYILIVAFLKPEIAPAIKTDKPYSKILFQALKSLVAPFILIAVVLGSIFAGFATPTESAAIGALGSIILTFFYRTFNMELLRYATVETVKITAMIFMILIGATAFSLVFNESGAGDIVTTFFTDSISNQYAFIAITMVLIFILGFFIDFIEITFIVIPILLPIVQEFGIDPLWFALLIAINLQTSFLTPPFGFSLFYLKGAAGDKIQTKDLYLGIIPFILIQIITLLIVIFVPKLVYILVN</sequence>
<dbReference type="EMBL" id="CP001279">
    <property type="protein sequence ID" value="ACM92408.1"/>
    <property type="molecule type" value="Genomic_DNA"/>
</dbReference>
<keyword evidence="2" id="KW-1003">Cell membrane</keyword>
<dbReference type="PANTHER" id="PTHR33362">
    <property type="entry name" value="SIALIC ACID TRAP TRANSPORTER PERMEASE PROTEIN SIAT-RELATED"/>
    <property type="match status" value="1"/>
</dbReference>
<evidence type="ECO:0000256" key="5">
    <source>
        <dbReference type="ARBA" id="ARBA00022989"/>
    </source>
</evidence>
<dbReference type="GO" id="GO:0005886">
    <property type="term" value="C:plasma membrane"/>
    <property type="evidence" value="ECO:0007669"/>
    <property type="project" value="UniProtKB-SubCell"/>
</dbReference>
<gene>
    <name evidence="9" type="ordered locus">NAMH_0941</name>
</gene>
<keyword evidence="5 7" id="KW-1133">Transmembrane helix</keyword>
<dbReference type="NCBIfam" id="TIGR00786">
    <property type="entry name" value="dctM"/>
    <property type="match status" value="1"/>
</dbReference>
<reference evidence="9 10" key="1">
    <citation type="journal article" date="2009" name="PLoS Genet.">
        <title>Adaptations to submarine hydrothermal environments exemplified by the genome of Nautilia profundicola.</title>
        <authorList>
            <person name="Campbell B.J."/>
            <person name="Smith J.L."/>
            <person name="Hanson T.E."/>
            <person name="Klotz M.G."/>
            <person name="Stein L.Y."/>
            <person name="Lee C.K."/>
            <person name="Wu D."/>
            <person name="Robinson J.M."/>
            <person name="Khouri H.M."/>
            <person name="Eisen J.A."/>
            <person name="Cary S.C."/>
        </authorList>
    </citation>
    <scope>NUCLEOTIDE SEQUENCE [LARGE SCALE GENOMIC DNA]</scope>
    <source>
        <strain evidence="10">ATCC BAA-1463 / DSM 18972 / AmH</strain>
    </source>
</reference>
<keyword evidence="3" id="KW-0997">Cell inner membrane</keyword>
<dbReference type="RefSeq" id="WP_012663779.1">
    <property type="nucleotide sequence ID" value="NC_012115.1"/>
</dbReference>
<feature type="transmembrane region" description="Helical" evidence="7">
    <location>
        <begin position="318"/>
        <end position="349"/>
    </location>
</feature>
<dbReference type="HOGENOM" id="CLU_019824_4_0_7"/>
<dbReference type="Pfam" id="PF06808">
    <property type="entry name" value="DctM"/>
    <property type="match status" value="1"/>
</dbReference>
<evidence type="ECO:0000256" key="1">
    <source>
        <dbReference type="ARBA" id="ARBA00004429"/>
    </source>
</evidence>